<feature type="region of interest" description="Disordered" evidence="1">
    <location>
        <begin position="34"/>
        <end position="77"/>
    </location>
</feature>
<feature type="region of interest" description="Disordered" evidence="1">
    <location>
        <begin position="1"/>
        <end position="20"/>
    </location>
</feature>
<name>A0A8T0MN97_PANVG</name>
<comment type="caution">
    <text evidence="2">The sequence shown here is derived from an EMBL/GenBank/DDBJ whole genome shotgun (WGS) entry which is preliminary data.</text>
</comment>
<accession>A0A8T0MN97</accession>
<reference evidence="2" key="1">
    <citation type="submission" date="2020-05" db="EMBL/GenBank/DDBJ databases">
        <title>WGS assembly of Panicum virgatum.</title>
        <authorList>
            <person name="Lovell J.T."/>
            <person name="Jenkins J."/>
            <person name="Shu S."/>
            <person name="Juenger T.E."/>
            <person name="Schmutz J."/>
        </authorList>
    </citation>
    <scope>NUCLEOTIDE SEQUENCE</scope>
    <source>
        <strain evidence="2">AP13</strain>
    </source>
</reference>
<feature type="compositionally biased region" description="Low complexity" evidence="1">
    <location>
        <begin position="121"/>
        <end position="163"/>
    </location>
</feature>
<dbReference type="AlphaFoldDB" id="A0A8T0MN97"/>
<dbReference type="Proteomes" id="UP000823388">
    <property type="component" value="Chromosome 9N"/>
</dbReference>
<evidence type="ECO:0000313" key="3">
    <source>
        <dbReference type="Proteomes" id="UP000823388"/>
    </source>
</evidence>
<keyword evidence="3" id="KW-1185">Reference proteome</keyword>
<evidence type="ECO:0000256" key="1">
    <source>
        <dbReference type="SAM" id="MobiDB-lite"/>
    </source>
</evidence>
<feature type="compositionally biased region" description="Polar residues" evidence="1">
    <location>
        <begin position="57"/>
        <end position="73"/>
    </location>
</feature>
<dbReference type="EMBL" id="CM029054">
    <property type="protein sequence ID" value="KAG2538617.1"/>
    <property type="molecule type" value="Genomic_DNA"/>
</dbReference>
<feature type="region of interest" description="Disordered" evidence="1">
    <location>
        <begin position="107"/>
        <end position="182"/>
    </location>
</feature>
<sequence>MRPLAHPQPSEPAPRRCSCPARSPAVLAHPKCSAAGAPPYRRSCSSAANPDCGEPQRVTTMAAPSSEDTSFPNGGTLRGPAPAAHWISASMWCRSRLAEAMAHRSRWRRPLGAHTSSPGSARELAGGRAHAAASSSLPGGPDPPDSVAAAFPSAPDPSAMADPWWSSEERRGERTGSGGRAQQVTVVRRGMCARQGLRERCGTLLRHKRRAEAWPRRVGLGACGWRNGSPRRAALHGVFPSGRGRIRAGQCWRRDRPRHGGRWR</sequence>
<gene>
    <name evidence="2" type="ORF">PVAP13_9NG426000</name>
</gene>
<evidence type="ECO:0000313" key="2">
    <source>
        <dbReference type="EMBL" id="KAG2538617.1"/>
    </source>
</evidence>
<protein>
    <submittedName>
        <fullName evidence="2">Uncharacterized protein</fullName>
    </submittedName>
</protein>
<organism evidence="2 3">
    <name type="scientific">Panicum virgatum</name>
    <name type="common">Blackwell switchgrass</name>
    <dbReference type="NCBI Taxonomy" id="38727"/>
    <lineage>
        <taxon>Eukaryota</taxon>
        <taxon>Viridiplantae</taxon>
        <taxon>Streptophyta</taxon>
        <taxon>Embryophyta</taxon>
        <taxon>Tracheophyta</taxon>
        <taxon>Spermatophyta</taxon>
        <taxon>Magnoliopsida</taxon>
        <taxon>Liliopsida</taxon>
        <taxon>Poales</taxon>
        <taxon>Poaceae</taxon>
        <taxon>PACMAD clade</taxon>
        <taxon>Panicoideae</taxon>
        <taxon>Panicodae</taxon>
        <taxon>Paniceae</taxon>
        <taxon>Panicinae</taxon>
        <taxon>Panicum</taxon>
        <taxon>Panicum sect. Hiantes</taxon>
    </lineage>
</organism>
<proteinExistence type="predicted"/>